<keyword evidence="3" id="KW-1185">Reference proteome</keyword>
<evidence type="ECO:0000313" key="2">
    <source>
        <dbReference type="EMBL" id="KAB2589916.1"/>
    </source>
</evidence>
<dbReference type="AlphaFoldDB" id="A0A5N5EGH9"/>
<dbReference type="Proteomes" id="UP000326907">
    <property type="component" value="Unassembled WGS sequence"/>
</dbReference>
<proteinExistence type="predicted"/>
<comment type="caution">
    <text evidence="2">The sequence shown here is derived from an EMBL/GenBank/DDBJ whole genome shotgun (WGS) entry which is preliminary data.</text>
</comment>
<dbReference type="EMBL" id="VYUA01000025">
    <property type="protein sequence ID" value="KAB2589916.1"/>
    <property type="molecule type" value="Genomic_DNA"/>
</dbReference>
<feature type="region of interest" description="Disordered" evidence="1">
    <location>
        <begin position="1"/>
        <end position="34"/>
    </location>
</feature>
<reference evidence="2 3" key="1">
    <citation type="submission" date="2019-09" db="EMBL/GenBank/DDBJ databases">
        <authorList>
            <person name="Liu P."/>
        </authorList>
    </citation>
    <scope>NUCLEOTIDE SEQUENCE [LARGE SCALE GENOMIC DNA]</scope>
    <source>
        <strain evidence="2 3">TRM68085</strain>
    </source>
</reference>
<name>A0A5N5EGH9_9ACTN</name>
<protein>
    <submittedName>
        <fullName evidence="2">Uncharacterized protein</fullName>
    </submittedName>
</protein>
<evidence type="ECO:0000313" key="3">
    <source>
        <dbReference type="Proteomes" id="UP000326907"/>
    </source>
</evidence>
<accession>A0A5N5EGH9</accession>
<dbReference type="RefSeq" id="WP_151512267.1">
    <property type="nucleotide sequence ID" value="NZ_JBMVCA010000022.1"/>
</dbReference>
<organism evidence="2 3">
    <name type="scientific">Streptomyces arboris</name>
    <dbReference type="NCBI Taxonomy" id="2600619"/>
    <lineage>
        <taxon>Bacteria</taxon>
        <taxon>Bacillati</taxon>
        <taxon>Actinomycetota</taxon>
        <taxon>Actinomycetes</taxon>
        <taxon>Kitasatosporales</taxon>
        <taxon>Streptomycetaceae</taxon>
        <taxon>Streptomyces</taxon>
    </lineage>
</organism>
<evidence type="ECO:0000256" key="1">
    <source>
        <dbReference type="SAM" id="MobiDB-lite"/>
    </source>
</evidence>
<sequence length="62" mass="6730">MSVFCRRKPTTPAPAEQDQAADLPTPADKPLGREAARQAALSLAAATGPFLVTLLEWWTRTH</sequence>
<gene>
    <name evidence="2" type="ORF">F5983_24730</name>
</gene>